<organism evidence="2 3">
    <name type="scientific">Gemmata algarum</name>
    <dbReference type="NCBI Taxonomy" id="2975278"/>
    <lineage>
        <taxon>Bacteria</taxon>
        <taxon>Pseudomonadati</taxon>
        <taxon>Planctomycetota</taxon>
        <taxon>Planctomycetia</taxon>
        <taxon>Gemmatales</taxon>
        <taxon>Gemmataceae</taxon>
        <taxon>Gemmata</taxon>
    </lineage>
</organism>
<name>A0ABU5F4W9_9BACT</name>
<dbReference type="EMBL" id="JAXBLV010000211">
    <property type="protein sequence ID" value="MDY3562355.1"/>
    <property type="molecule type" value="Genomic_DNA"/>
</dbReference>
<evidence type="ECO:0000313" key="3">
    <source>
        <dbReference type="Proteomes" id="UP001272242"/>
    </source>
</evidence>
<reference evidence="3" key="1">
    <citation type="journal article" date="2023" name="Mar. Drugs">
        <title>Gemmata algarum, a Novel Planctomycete Isolated from an Algal Mat, Displays Antimicrobial Activity.</title>
        <authorList>
            <person name="Kumar G."/>
            <person name="Kallscheuer N."/>
            <person name="Kashif M."/>
            <person name="Ahamad S."/>
            <person name="Jagadeeshwari U."/>
            <person name="Pannikurungottu S."/>
            <person name="Haufschild T."/>
            <person name="Kabuu M."/>
            <person name="Sasikala C."/>
            <person name="Jogler C."/>
            <person name="Ramana C."/>
        </authorList>
    </citation>
    <scope>NUCLEOTIDE SEQUENCE [LARGE SCALE GENOMIC DNA]</scope>
    <source>
        <strain evidence="3">JC673</strain>
    </source>
</reference>
<comment type="caution">
    <text evidence="2">The sequence shown here is derived from an EMBL/GenBank/DDBJ whole genome shotgun (WGS) entry which is preliminary data.</text>
</comment>
<keyword evidence="3" id="KW-1185">Reference proteome</keyword>
<sequence length="195" mass="19224">MNAAFLLMSTAALAGADVAPPPAAPAPAVISSGAGCSNCGTPVAPCNDCGKTKVGLLDKLKARLGGVGKKSHDCGCAPAPVPAPCNDCVTTTVAARPNLFDKLKSRMGHKKASACCGPVCDTCAVAPLSVVPPTPTPGTTTPPSTTPPKEMPKPQEAPKTQPKPKTTKDEAAVPLPLPAAPVTGASGLAGAGNPY</sequence>
<proteinExistence type="predicted"/>
<protein>
    <submittedName>
        <fullName evidence="2">Uncharacterized protein</fullName>
    </submittedName>
</protein>
<dbReference type="Proteomes" id="UP001272242">
    <property type="component" value="Unassembled WGS sequence"/>
</dbReference>
<feature type="region of interest" description="Disordered" evidence="1">
    <location>
        <begin position="131"/>
        <end position="195"/>
    </location>
</feature>
<evidence type="ECO:0000256" key="1">
    <source>
        <dbReference type="SAM" id="MobiDB-lite"/>
    </source>
</evidence>
<gene>
    <name evidence="2" type="ORF">R5W23_003821</name>
</gene>
<evidence type="ECO:0000313" key="2">
    <source>
        <dbReference type="EMBL" id="MDY3562355.1"/>
    </source>
</evidence>
<accession>A0ABU5F4W9</accession>
<dbReference type="RefSeq" id="WP_320688662.1">
    <property type="nucleotide sequence ID" value="NZ_JAXBLV010000211.1"/>
</dbReference>